<sequence length="88" mass="9699">MDNSPAWLILGAVVVAFIALGLVWAFIADRRRNQEVAHDPERFDHPAEPADHTGHTSHTPADPAEPTEPTEHGRLHVDPRYRGGSTDT</sequence>
<keyword evidence="2" id="KW-0812">Transmembrane</keyword>
<name>A0A5C4W0W5_9ACTN</name>
<dbReference type="RefSeq" id="WP_139622581.1">
    <property type="nucleotide sequence ID" value="NZ_VDMP01000022.1"/>
</dbReference>
<protein>
    <submittedName>
        <fullName evidence="3">Uncharacterized protein</fullName>
    </submittedName>
</protein>
<dbReference type="Proteomes" id="UP000313231">
    <property type="component" value="Unassembled WGS sequence"/>
</dbReference>
<evidence type="ECO:0000313" key="3">
    <source>
        <dbReference type="EMBL" id="TNM41186.1"/>
    </source>
</evidence>
<evidence type="ECO:0000256" key="2">
    <source>
        <dbReference type="SAM" id="Phobius"/>
    </source>
</evidence>
<evidence type="ECO:0000256" key="1">
    <source>
        <dbReference type="SAM" id="MobiDB-lite"/>
    </source>
</evidence>
<organism evidence="3 4">
    <name type="scientific">Nocardioides albidus</name>
    <dbReference type="NCBI Taxonomy" id="1517589"/>
    <lineage>
        <taxon>Bacteria</taxon>
        <taxon>Bacillati</taxon>
        <taxon>Actinomycetota</taxon>
        <taxon>Actinomycetes</taxon>
        <taxon>Propionibacteriales</taxon>
        <taxon>Nocardioidaceae</taxon>
        <taxon>Nocardioides</taxon>
    </lineage>
</organism>
<gene>
    <name evidence="3" type="ORF">FHP29_09295</name>
</gene>
<feature type="region of interest" description="Disordered" evidence="1">
    <location>
        <begin position="35"/>
        <end position="88"/>
    </location>
</feature>
<keyword evidence="2" id="KW-1133">Transmembrane helix</keyword>
<dbReference type="EMBL" id="VDMP01000022">
    <property type="protein sequence ID" value="TNM41186.1"/>
    <property type="molecule type" value="Genomic_DNA"/>
</dbReference>
<reference evidence="3 4" key="1">
    <citation type="journal article" date="2016" name="Int. J. Syst. Evol. Microbiol.">
        <title>Nocardioides albidus sp. nov., an actinobacterium isolated from garden soil.</title>
        <authorList>
            <person name="Singh H."/>
            <person name="Du J."/>
            <person name="Trinh H."/>
            <person name="Won K."/>
            <person name="Yang J.E."/>
            <person name="Yin C."/>
            <person name="Kook M."/>
            <person name="Yi T.H."/>
        </authorList>
    </citation>
    <scope>NUCLEOTIDE SEQUENCE [LARGE SCALE GENOMIC DNA]</scope>
    <source>
        <strain evidence="3 4">CCTCC AB 2015297</strain>
    </source>
</reference>
<keyword evidence="2" id="KW-0472">Membrane</keyword>
<feature type="compositionally biased region" description="Basic and acidic residues" evidence="1">
    <location>
        <begin position="35"/>
        <end position="54"/>
    </location>
</feature>
<keyword evidence="4" id="KW-1185">Reference proteome</keyword>
<evidence type="ECO:0000313" key="4">
    <source>
        <dbReference type="Proteomes" id="UP000313231"/>
    </source>
</evidence>
<comment type="caution">
    <text evidence="3">The sequence shown here is derived from an EMBL/GenBank/DDBJ whole genome shotgun (WGS) entry which is preliminary data.</text>
</comment>
<feature type="compositionally biased region" description="Basic and acidic residues" evidence="1">
    <location>
        <begin position="69"/>
        <end position="81"/>
    </location>
</feature>
<dbReference type="OrthoDB" id="3790210at2"/>
<accession>A0A5C4W0W5</accession>
<feature type="transmembrane region" description="Helical" evidence="2">
    <location>
        <begin position="6"/>
        <end position="27"/>
    </location>
</feature>
<dbReference type="AlphaFoldDB" id="A0A5C4W0W5"/>
<proteinExistence type="predicted"/>